<dbReference type="SUPFAM" id="SSF55729">
    <property type="entry name" value="Acyl-CoA N-acyltransferases (Nat)"/>
    <property type="match status" value="1"/>
</dbReference>
<accession>A0ABP8KF21</accession>
<gene>
    <name evidence="1" type="ORF">GCM10023168_19660</name>
</gene>
<reference evidence="2" key="1">
    <citation type="journal article" date="2019" name="Int. J. Syst. Evol. Microbiol.">
        <title>The Global Catalogue of Microorganisms (GCM) 10K type strain sequencing project: providing services to taxonomists for standard genome sequencing and annotation.</title>
        <authorList>
            <consortium name="The Broad Institute Genomics Platform"/>
            <consortium name="The Broad Institute Genome Sequencing Center for Infectious Disease"/>
            <person name="Wu L."/>
            <person name="Ma J."/>
        </authorList>
    </citation>
    <scope>NUCLEOTIDE SEQUENCE [LARGE SCALE GENOMIC DNA]</scope>
    <source>
        <strain evidence="2">JCM 17809</strain>
    </source>
</reference>
<dbReference type="RefSeq" id="WP_345205192.1">
    <property type="nucleotide sequence ID" value="NZ_BAABGM010000013.1"/>
</dbReference>
<dbReference type="Proteomes" id="UP001500945">
    <property type="component" value="Unassembled WGS sequence"/>
</dbReference>
<evidence type="ECO:0000313" key="2">
    <source>
        <dbReference type="Proteomes" id="UP001500945"/>
    </source>
</evidence>
<proteinExistence type="predicted"/>
<protein>
    <submittedName>
        <fullName evidence="1">Transferase</fullName>
    </submittedName>
</protein>
<dbReference type="EMBL" id="BAABGM010000013">
    <property type="protein sequence ID" value="GAA4405716.1"/>
    <property type="molecule type" value="Genomic_DNA"/>
</dbReference>
<sequence>MALSMHTAAERPDLWERGLPSATVWPEYNLHGDVLNQWWGYLDEELADFQFVLHDDELDEVVAEGHAGPIWWDGADESLPDGIDAVIEQVFRRSRAGAPVNTLCALAAETPRDGRRRGLAVELLGAMRTLAARHGLTHLVAPVRPSLKERYPMVGIHRYIGWRRDDGQLLDPWMRVHERLGARVAAPLPRSLRITGSVAEWESWTGLVFPETGDYVFPEGLVTVHIDRQDDVGTYWEPNVWMVHPDIGRGDLGAAGPDPV</sequence>
<evidence type="ECO:0000313" key="1">
    <source>
        <dbReference type="EMBL" id="GAA4405716.1"/>
    </source>
</evidence>
<comment type="caution">
    <text evidence="1">The sequence shown here is derived from an EMBL/GenBank/DDBJ whole genome shotgun (WGS) entry which is preliminary data.</text>
</comment>
<dbReference type="Gene3D" id="3.40.630.30">
    <property type="match status" value="1"/>
</dbReference>
<organism evidence="1 2">
    <name type="scientific">Fodinibacter luteus</name>
    <dbReference type="NCBI Taxonomy" id="552064"/>
    <lineage>
        <taxon>Bacteria</taxon>
        <taxon>Bacillati</taxon>
        <taxon>Actinomycetota</taxon>
        <taxon>Actinomycetes</taxon>
        <taxon>Micrococcales</taxon>
        <taxon>Intrasporangiaceae</taxon>
        <taxon>Fodinibacter (ex Wang et al. 2009)</taxon>
    </lineage>
</organism>
<dbReference type="GO" id="GO:0016740">
    <property type="term" value="F:transferase activity"/>
    <property type="evidence" value="ECO:0007669"/>
    <property type="project" value="UniProtKB-KW"/>
</dbReference>
<keyword evidence="1" id="KW-0808">Transferase</keyword>
<dbReference type="InterPro" id="IPR016181">
    <property type="entry name" value="Acyl_CoA_acyltransferase"/>
</dbReference>
<name>A0ABP8KF21_9MICO</name>
<keyword evidence="2" id="KW-1185">Reference proteome</keyword>